<keyword evidence="3" id="KW-1185">Reference proteome</keyword>
<protein>
    <recommendedName>
        <fullName evidence="4">DUF3995 domain-containing protein</fullName>
    </recommendedName>
</protein>
<feature type="transmembrane region" description="Helical" evidence="1">
    <location>
        <begin position="59"/>
        <end position="81"/>
    </location>
</feature>
<dbReference type="Proteomes" id="UP001501736">
    <property type="component" value="Unassembled WGS sequence"/>
</dbReference>
<proteinExistence type="predicted"/>
<keyword evidence="1" id="KW-0472">Membrane</keyword>
<evidence type="ECO:0008006" key="4">
    <source>
        <dbReference type="Google" id="ProtNLM"/>
    </source>
</evidence>
<name>A0ABP6REQ9_9MICC</name>
<evidence type="ECO:0000313" key="3">
    <source>
        <dbReference type="Proteomes" id="UP001501736"/>
    </source>
</evidence>
<reference evidence="3" key="1">
    <citation type="journal article" date="2019" name="Int. J. Syst. Evol. Microbiol.">
        <title>The Global Catalogue of Microorganisms (GCM) 10K type strain sequencing project: providing services to taxonomists for standard genome sequencing and annotation.</title>
        <authorList>
            <consortium name="The Broad Institute Genomics Platform"/>
            <consortium name="The Broad Institute Genome Sequencing Center for Infectious Disease"/>
            <person name="Wu L."/>
            <person name="Ma J."/>
        </authorList>
    </citation>
    <scope>NUCLEOTIDE SEQUENCE [LARGE SCALE GENOMIC DNA]</scope>
    <source>
        <strain evidence="3">JCM 11483</strain>
    </source>
</reference>
<dbReference type="InterPro" id="IPR025058">
    <property type="entry name" value="DUF3995"/>
</dbReference>
<sequence length="168" mass="17071">MTPPAPSTPPRRGRVWFLLAAVCGTLHAATSLVWAAGGDWLLATAGGSAAALVEDAPGSAAAALGAVGAAKLAAAWAPLLVERAPGRLRRLLRAAEWCAAVVLLAYGLVWHMLFSGAGLLGLFGAPEDPGALTGHLLIWGPLFSLWAAALLAGLARSRLPGGDSRPSR</sequence>
<feature type="transmembrane region" description="Helical" evidence="1">
    <location>
        <begin position="136"/>
        <end position="155"/>
    </location>
</feature>
<accession>A0ABP6REQ9</accession>
<evidence type="ECO:0000256" key="1">
    <source>
        <dbReference type="SAM" id="Phobius"/>
    </source>
</evidence>
<keyword evidence="1" id="KW-1133">Transmembrane helix</keyword>
<keyword evidence="1" id="KW-0812">Transmembrane</keyword>
<organism evidence="2 3">
    <name type="scientific">Nesterenkonia halobia</name>
    <dbReference type="NCBI Taxonomy" id="37922"/>
    <lineage>
        <taxon>Bacteria</taxon>
        <taxon>Bacillati</taxon>
        <taxon>Actinomycetota</taxon>
        <taxon>Actinomycetes</taxon>
        <taxon>Micrococcales</taxon>
        <taxon>Micrococcaceae</taxon>
        <taxon>Nesterenkonia</taxon>
    </lineage>
</organism>
<gene>
    <name evidence="2" type="ORF">GCM10020260_16840</name>
</gene>
<dbReference type="EMBL" id="BAAAYG010000005">
    <property type="protein sequence ID" value="GAA3285051.1"/>
    <property type="molecule type" value="Genomic_DNA"/>
</dbReference>
<comment type="caution">
    <text evidence="2">The sequence shown here is derived from an EMBL/GenBank/DDBJ whole genome shotgun (WGS) entry which is preliminary data.</text>
</comment>
<dbReference type="Pfam" id="PF13160">
    <property type="entry name" value="DUF3995"/>
    <property type="match status" value="1"/>
</dbReference>
<evidence type="ECO:0000313" key="2">
    <source>
        <dbReference type="EMBL" id="GAA3285051.1"/>
    </source>
</evidence>
<feature type="transmembrane region" description="Helical" evidence="1">
    <location>
        <begin position="101"/>
        <end position="124"/>
    </location>
</feature>